<evidence type="ECO:0000313" key="3">
    <source>
        <dbReference type="Proteomes" id="UP001331761"/>
    </source>
</evidence>
<dbReference type="EMBL" id="WIXE01012807">
    <property type="protein sequence ID" value="KAK5975632.1"/>
    <property type="molecule type" value="Genomic_DNA"/>
</dbReference>
<feature type="chain" id="PRO_5042920298" description="Peptidase M13 N-terminal domain-containing protein" evidence="1">
    <location>
        <begin position="32"/>
        <end position="112"/>
    </location>
</feature>
<organism evidence="2 3">
    <name type="scientific">Trichostrongylus colubriformis</name>
    <name type="common">Black scour worm</name>
    <dbReference type="NCBI Taxonomy" id="6319"/>
    <lineage>
        <taxon>Eukaryota</taxon>
        <taxon>Metazoa</taxon>
        <taxon>Ecdysozoa</taxon>
        <taxon>Nematoda</taxon>
        <taxon>Chromadorea</taxon>
        <taxon>Rhabditida</taxon>
        <taxon>Rhabditina</taxon>
        <taxon>Rhabditomorpha</taxon>
        <taxon>Strongyloidea</taxon>
        <taxon>Trichostrongylidae</taxon>
        <taxon>Trichostrongylus</taxon>
    </lineage>
</organism>
<evidence type="ECO:0008006" key="4">
    <source>
        <dbReference type="Google" id="ProtNLM"/>
    </source>
</evidence>
<dbReference type="GO" id="GO:0006508">
    <property type="term" value="P:proteolysis"/>
    <property type="evidence" value="ECO:0007669"/>
    <property type="project" value="InterPro"/>
</dbReference>
<evidence type="ECO:0000256" key="1">
    <source>
        <dbReference type="SAM" id="SignalP"/>
    </source>
</evidence>
<dbReference type="Gene3D" id="3.40.390.10">
    <property type="entry name" value="Collagenase (Catalytic Domain)"/>
    <property type="match status" value="1"/>
</dbReference>
<dbReference type="InterPro" id="IPR000718">
    <property type="entry name" value="Peptidase_M13"/>
</dbReference>
<protein>
    <recommendedName>
        <fullName evidence="4">Peptidase M13 N-terminal domain-containing protein</fullName>
    </recommendedName>
</protein>
<dbReference type="GO" id="GO:0004222">
    <property type="term" value="F:metalloendopeptidase activity"/>
    <property type="evidence" value="ECO:0007669"/>
    <property type="project" value="InterPro"/>
</dbReference>
<evidence type="ECO:0000313" key="2">
    <source>
        <dbReference type="EMBL" id="KAK5975632.1"/>
    </source>
</evidence>
<gene>
    <name evidence="2" type="ORF">GCK32_010476</name>
</gene>
<proteinExistence type="predicted"/>
<keyword evidence="1" id="KW-0732">Signal</keyword>
<sequence>MSARNSGVERLKLMQFTMHFGLLIILPCISSLQFTNPCEKSLQTNDASDFTKLTDYLNYSLNYKVDPCEDFYQFSCGSWIANTNDTLMSWEIISPGSKLTRLYEEEQRKVNN</sequence>
<keyword evidence="3" id="KW-1185">Reference proteome</keyword>
<feature type="signal peptide" evidence="1">
    <location>
        <begin position="1"/>
        <end position="31"/>
    </location>
</feature>
<dbReference type="Proteomes" id="UP001331761">
    <property type="component" value="Unassembled WGS sequence"/>
</dbReference>
<comment type="caution">
    <text evidence="2">The sequence shown here is derived from an EMBL/GenBank/DDBJ whole genome shotgun (WGS) entry which is preliminary data.</text>
</comment>
<name>A0AAN8INA7_TRICO</name>
<accession>A0AAN8INA7</accession>
<dbReference type="AlphaFoldDB" id="A0AAN8INA7"/>
<dbReference type="InterPro" id="IPR024079">
    <property type="entry name" value="MetalloPept_cat_dom_sf"/>
</dbReference>
<dbReference type="SUPFAM" id="SSF55486">
    <property type="entry name" value="Metalloproteases ('zincins'), catalytic domain"/>
    <property type="match status" value="1"/>
</dbReference>
<reference evidence="2 3" key="1">
    <citation type="submission" date="2019-10" db="EMBL/GenBank/DDBJ databases">
        <title>Assembly and Annotation for the nematode Trichostrongylus colubriformis.</title>
        <authorList>
            <person name="Martin J."/>
        </authorList>
    </citation>
    <scope>NUCLEOTIDE SEQUENCE [LARGE SCALE GENOMIC DNA]</scope>
    <source>
        <strain evidence="2">G859</strain>
        <tissue evidence="2">Whole worm</tissue>
    </source>
</reference>
<dbReference type="PROSITE" id="PS51885">
    <property type="entry name" value="NEPRILYSIN"/>
    <property type="match status" value="1"/>
</dbReference>